<dbReference type="FunFam" id="3.40.50.300:FF:000876">
    <property type="entry name" value="Mitochondrial GTPase 1"/>
    <property type="match status" value="1"/>
</dbReference>
<dbReference type="AlphaFoldDB" id="A0A7J8GCI0"/>
<dbReference type="GO" id="GO:0003924">
    <property type="term" value="F:GTPase activity"/>
    <property type="evidence" value="ECO:0007669"/>
    <property type="project" value="TreeGrafter"/>
</dbReference>
<evidence type="ECO:0000256" key="3">
    <source>
        <dbReference type="ARBA" id="ARBA00022741"/>
    </source>
</evidence>
<dbReference type="CDD" id="cd01856">
    <property type="entry name" value="YlqF"/>
    <property type="match status" value="1"/>
</dbReference>
<dbReference type="EMBL" id="JACASE010000006">
    <property type="protein sequence ID" value="KAF6457640.1"/>
    <property type="molecule type" value="Genomic_DNA"/>
</dbReference>
<dbReference type="PROSITE" id="PS51721">
    <property type="entry name" value="G_CP"/>
    <property type="match status" value="1"/>
</dbReference>
<accession>A0A7J8GCI0</accession>
<dbReference type="Gene3D" id="1.10.1580.10">
    <property type="match status" value="1"/>
</dbReference>
<dbReference type="SUPFAM" id="SSF52540">
    <property type="entry name" value="P-loop containing nucleoside triphosphate hydrolases"/>
    <property type="match status" value="1"/>
</dbReference>
<keyword evidence="4" id="KW-0999">Mitochondrion inner membrane</keyword>
<evidence type="ECO:0000256" key="9">
    <source>
        <dbReference type="ARBA" id="ARBA00031912"/>
    </source>
</evidence>
<evidence type="ECO:0000256" key="7">
    <source>
        <dbReference type="ARBA" id="ARBA00023134"/>
    </source>
</evidence>
<keyword evidence="3" id="KW-0547">Nucleotide-binding</keyword>
<dbReference type="GO" id="GO:0032543">
    <property type="term" value="P:mitochondrial translation"/>
    <property type="evidence" value="ECO:0007669"/>
    <property type="project" value="TreeGrafter"/>
</dbReference>
<sequence length="409" mass="44514">MQSSLKLVDCIIEVHDARIPLSGRNPLFQETLGIKPHVLVLNKMDLADLSEQQKIIRHLEREGLKNIIFTNCVKDENVKQIVPVVTELVGSSYRYHRGENAEYCIMVIGVPNVGKSSLINSLRRHHLRKGKATRVGGEPGITRAVMSRIQVGALRGCRAPGSVCTDPSLSTVLRAGHCVGPHASPTDGRGDRHLGGAEPGGGAALLFHTLSPRERKMGCWGRRLSLFSVWSGTEFRGEAGSWRERRGRPGPGPPVRGSEWPSGCLLCPQVCERPPVFLLDTPGVLAPRIGSVETGLKLALCGTVLDHLVGEETLADYLLYTLNRHQLLGYVQHYGLGGACDDVVSVLKRVAVRLGKTQRVKVLTGTGDVNVIQPNYTAAARDFLRTFRSGLLGPVMLDRDTLHTPPADP</sequence>
<keyword evidence="8" id="KW-0472">Membrane</keyword>
<feature type="domain" description="CP-type G" evidence="12">
    <location>
        <begin position="1"/>
        <end position="287"/>
    </location>
</feature>
<keyword evidence="7" id="KW-0342">GTP-binding</keyword>
<comment type="function">
    <text evidence="10">Plays a role in the regulation of the mitochondrial ribosome assembly and of translational activity. Displays mitochondrial GTPase activity.</text>
</comment>
<name>A0A7J8GCI0_ROUAE</name>
<dbReference type="Pfam" id="PF01926">
    <property type="entry name" value="MMR_HSR1"/>
    <property type="match status" value="1"/>
</dbReference>
<evidence type="ECO:0000259" key="12">
    <source>
        <dbReference type="PROSITE" id="PS51721"/>
    </source>
</evidence>
<evidence type="ECO:0000256" key="8">
    <source>
        <dbReference type="ARBA" id="ARBA00023136"/>
    </source>
</evidence>
<dbReference type="InterPro" id="IPR023179">
    <property type="entry name" value="GTP-bd_ortho_bundle_sf"/>
</dbReference>
<evidence type="ECO:0000256" key="6">
    <source>
        <dbReference type="ARBA" id="ARBA00023128"/>
    </source>
</evidence>
<dbReference type="GO" id="GO:0005743">
    <property type="term" value="C:mitochondrial inner membrane"/>
    <property type="evidence" value="ECO:0007669"/>
    <property type="project" value="UniProtKB-SubCell"/>
</dbReference>
<dbReference type="PANTHER" id="PTHR45782:SF4">
    <property type="entry name" value="MITOCHONDRIAL RIBOSOME-ASSOCIATED GTPASE 1"/>
    <property type="match status" value="1"/>
</dbReference>
<organism evidence="13 14">
    <name type="scientific">Rousettus aegyptiacus</name>
    <name type="common">Egyptian fruit bat</name>
    <name type="synonym">Pteropus aegyptiacus</name>
    <dbReference type="NCBI Taxonomy" id="9407"/>
    <lineage>
        <taxon>Eukaryota</taxon>
        <taxon>Metazoa</taxon>
        <taxon>Chordata</taxon>
        <taxon>Craniata</taxon>
        <taxon>Vertebrata</taxon>
        <taxon>Euteleostomi</taxon>
        <taxon>Mammalia</taxon>
        <taxon>Eutheria</taxon>
        <taxon>Laurasiatheria</taxon>
        <taxon>Chiroptera</taxon>
        <taxon>Yinpterochiroptera</taxon>
        <taxon>Pteropodoidea</taxon>
        <taxon>Pteropodidae</taxon>
        <taxon>Rousettinae</taxon>
        <taxon>Rousettus</taxon>
    </lineage>
</organism>
<proteinExistence type="predicted"/>
<dbReference type="GO" id="GO:0005525">
    <property type="term" value="F:GTP binding"/>
    <property type="evidence" value="ECO:0007669"/>
    <property type="project" value="UniProtKB-KW"/>
</dbReference>
<reference evidence="13 14" key="1">
    <citation type="journal article" date="2020" name="Nature">
        <title>Six reference-quality genomes reveal evolution of bat adaptations.</title>
        <authorList>
            <person name="Jebb D."/>
            <person name="Huang Z."/>
            <person name="Pippel M."/>
            <person name="Hughes G.M."/>
            <person name="Lavrichenko K."/>
            <person name="Devanna P."/>
            <person name="Winkler S."/>
            <person name="Jermiin L.S."/>
            <person name="Skirmuntt E.C."/>
            <person name="Katzourakis A."/>
            <person name="Burkitt-Gray L."/>
            <person name="Ray D.A."/>
            <person name="Sullivan K.A.M."/>
            <person name="Roscito J.G."/>
            <person name="Kirilenko B.M."/>
            <person name="Davalos L.M."/>
            <person name="Corthals A.P."/>
            <person name="Power M.L."/>
            <person name="Jones G."/>
            <person name="Ransome R.D."/>
            <person name="Dechmann D.K.N."/>
            <person name="Locatelli A.G."/>
            <person name="Puechmaille S.J."/>
            <person name="Fedrigo O."/>
            <person name="Jarvis E.D."/>
            <person name="Hiller M."/>
            <person name="Vernes S.C."/>
            <person name="Myers E.W."/>
            <person name="Teeling E.C."/>
        </authorList>
    </citation>
    <scope>NUCLEOTIDE SEQUENCE [LARGE SCALE GENOMIC DNA]</scope>
    <source>
        <strain evidence="13">MRouAeg1</strain>
        <tissue evidence="13">Muscle</tissue>
    </source>
</reference>
<evidence type="ECO:0000256" key="5">
    <source>
        <dbReference type="ARBA" id="ARBA00022946"/>
    </source>
</evidence>
<gene>
    <name evidence="13" type="ORF">HJG63_013668</name>
</gene>
<dbReference type="FunFam" id="1.10.1580.10:FF:000004">
    <property type="entry name" value="Mitochondrial GTPase 1"/>
    <property type="match status" value="1"/>
</dbReference>
<keyword evidence="5" id="KW-0809">Transit peptide</keyword>
<evidence type="ECO:0000256" key="11">
    <source>
        <dbReference type="ARBA" id="ARBA00064377"/>
    </source>
</evidence>
<evidence type="ECO:0000256" key="1">
    <source>
        <dbReference type="ARBA" id="ARBA00004443"/>
    </source>
</evidence>
<dbReference type="InterPro" id="IPR030378">
    <property type="entry name" value="G_CP_dom"/>
</dbReference>
<evidence type="ECO:0000313" key="13">
    <source>
        <dbReference type="EMBL" id="KAF6457640.1"/>
    </source>
</evidence>
<evidence type="ECO:0000256" key="10">
    <source>
        <dbReference type="ARBA" id="ARBA00045284"/>
    </source>
</evidence>
<dbReference type="Proteomes" id="UP000593571">
    <property type="component" value="Unassembled WGS sequence"/>
</dbReference>
<comment type="subcellular location">
    <subcellularLocation>
        <location evidence="1">Mitochondrion inner membrane</location>
        <topology evidence="1">Peripheral membrane protein</topology>
        <orientation evidence="1">Matrix side</orientation>
    </subcellularLocation>
</comment>
<dbReference type="Gene3D" id="3.40.50.300">
    <property type="entry name" value="P-loop containing nucleotide triphosphate hydrolases"/>
    <property type="match status" value="1"/>
</dbReference>
<evidence type="ECO:0000256" key="2">
    <source>
        <dbReference type="ARBA" id="ARBA00014617"/>
    </source>
</evidence>
<dbReference type="InterPro" id="IPR006073">
    <property type="entry name" value="GTP-bd"/>
</dbReference>
<keyword evidence="14" id="KW-1185">Reference proteome</keyword>
<dbReference type="PANTHER" id="PTHR45782">
    <property type="entry name" value="MITOCHONDRIAL RIBOSOME-ASSOCIATED GTPASE 1"/>
    <property type="match status" value="1"/>
</dbReference>
<evidence type="ECO:0000313" key="14">
    <source>
        <dbReference type="Proteomes" id="UP000593571"/>
    </source>
</evidence>
<evidence type="ECO:0000256" key="4">
    <source>
        <dbReference type="ARBA" id="ARBA00022792"/>
    </source>
</evidence>
<comment type="caution">
    <text evidence="13">The sequence shown here is derived from an EMBL/GenBank/DDBJ whole genome shotgun (WGS) entry which is preliminary data.</text>
</comment>
<comment type="subunit">
    <text evidence="11">Associates with the mitochondrial ribosome large subunit; the association occurs in a GTP-dependent manner.</text>
</comment>
<protein>
    <recommendedName>
        <fullName evidence="2">Mitochondrial ribosome-associated GTPase 1</fullName>
    </recommendedName>
    <alternativeName>
        <fullName evidence="9">Mitochondrial GTPase 1</fullName>
    </alternativeName>
</protein>
<keyword evidence="6" id="KW-0496">Mitochondrion</keyword>
<dbReference type="InterPro" id="IPR027417">
    <property type="entry name" value="P-loop_NTPase"/>
</dbReference>